<sequence>MPSPLVILASLSVVVGILGSVFIFLAISVDSWEEIDFSAFNMTNSSTLEITPATSRSDVTVYKELASGTNYFLYYQYGGPWKLCDLLTDSARETIASLEAQSRDRCYNFVSEYDEESSTLQSDGKSIARLQNSGASCFIVCIIDLVAALGVGVIALLHKHVTACMVTGVLYCMASLFTVFGLAIFHVKHHYELYYCQSLYPIPKNACDFRTVTIMWAVPVAWVGVVICSAASFLWLFLTRALRVIKAKTMI</sequence>
<evidence type="ECO:0000256" key="5">
    <source>
        <dbReference type="SAM" id="Phobius"/>
    </source>
</evidence>
<dbReference type="GeneID" id="111117919"/>
<evidence type="ECO:0000313" key="6">
    <source>
        <dbReference type="Proteomes" id="UP000694844"/>
    </source>
</evidence>
<evidence type="ECO:0000256" key="3">
    <source>
        <dbReference type="ARBA" id="ARBA00022989"/>
    </source>
</evidence>
<evidence type="ECO:0000256" key="2">
    <source>
        <dbReference type="ARBA" id="ARBA00022692"/>
    </source>
</evidence>
<keyword evidence="3 5" id="KW-1133">Transmembrane helix</keyword>
<keyword evidence="2 5" id="KW-0812">Transmembrane</keyword>
<protein>
    <submittedName>
        <fullName evidence="7">Uncharacterized protein LOC111117919</fullName>
    </submittedName>
</protein>
<dbReference type="AlphaFoldDB" id="A0A8B8CE25"/>
<dbReference type="Pfam" id="PF13903">
    <property type="entry name" value="Claudin_2"/>
    <property type="match status" value="1"/>
</dbReference>
<dbReference type="GO" id="GO:0016020">
    <property type="term" value="C:membrane"/>
    <property type="evidence" value="ECO:0007669"/>
    <property type="project" value="UniProtKB-SubCell"/>
</dbReference>
<evidence type="ECO:0000256" key="4">
    <source>
        <dbReference type="ARBA" id="ARBA00023136"/>
    </source>
</evidence>
<keyword evidence="6" id="KW-1185">Reference proteome</keyword>
<proteinExistence type="predicted"/>
<dbReference type="InterPro" id="IPR004031">
    <property type="entry name" value="PMP22/EMP/MP20/Claudin"/>
</dbReference>
<dbReference type="Gene3D" id="1.20.140.150">
    <property type="match status" value="1"/>
</dbReference>
<feature type="transmembrane region" description="Helical" evidence="5">
    <location>
        <begin position="5"/>
        <end position="27"/>
    </location>
</feature>
<keyword evidence="4 5" id="KW-0472">Membrane</keyword>
<evidence type="ECO:0000313" key="7">
    <source>
        <dbReference type="RefSeq" id="XP_022312861.1"/>
    </source>
</evidence>
<dbReference type="Proteomes" id="UP000694844">
    <property type="component" value="Chromosome 2"/>
</dbReference>
<reference evidence="7" key="1">
    <citation type="submission" date="2025-08" db="UniProtKB">
        <authorList>
            <consortium name="RefSeq"/>
        </authorList>
    </citation>
    <scope>IDENTIFICATION</scope>
    <source>
        <tissue evidence="7">Whole sample</tissue>
    </source>
</reference>
<feature type="transmembrane region" description="Helical" evidence="5">
    <location>
        <begin position="214"/>
        <end position="238"/>
    </location>
</feature>
<name>A0A8B8CE25_CRAVI</name>
<accession>A0A8B8CE25</accession>
<comment type="subcellular location">
    <subcellularLocation>
        <location evidence="1">Membrane</location>
        <topology evidence="1">Multi-pass membrane protein</topology>
    </subcellularLocation>
</comment>
<feature type="transmembrane region" description="Helical" evidence="5">
    <location>
        <begin position="133"/>
        <end position="157"/>
    </location>
</feature>
<feature type="transmembrane region" description="Helical" evidence="5">
    <location>
        <begin position="164"/>
        <end position="185"/>
    </location>
</feature>
<evidence type="ECO:0000256" key="1">
    <source>
        <dbReference type="ARBA" id="ARBA00004141"/>
    </source>
</evidence>
<dbReference type="KEGG" id="cvn:111117919"/>
<gene>
    <name evidence="7" type="primary">LOC111117919</name>
</gene>
<organism evidence="6 7">
    <name type="scientific">Crassostrea virginica</name>
    <name type="common">Eastern oyster</name>
    <dbReference type="NCBI Taxonomy" id="6565"/>
    <lineage>
        <taxon>Eukaryota</taxon>
        <taxon>Metazoa</taxon>
        <taxon>Spiralia</taxon>
        <taxon>Lophotrochozoa</taxon>
        <taxon>Mollusca</taxon>
        <taxon>Bivalvia</taxon>
        <taxon>Autobranchia</taxon>
        <taxon>Pteriomorphia</taxon>
        <taxon>Ostreida</taxon>
        <taxon>Ostreoidea</taxon>
        <taxon>Ostreidae</taxon>
        <taxon>Crassostrea</taxon>
    </lineage>
</organism>
<dbReference type="OrthoDB" id="6419888at2759"/>
<dbReference type="RefSeq" id="XP_022312861.1">
    <property type="nucleotide sequence ID" value="XM_022457153.1"/>
</dbReference>